<reference evidence="2" key="1">
    <citation type="journal article" date="2017" name="bioRxiv">
        <title>Comparative analysis of the genomes of Stylophora pistillata and Acropora digitifera provides evidence for extensive differences between species of corals.</title>
        <authorList>
            <person name="Voolstra C.R."/>
            <person name="Li Y."/>
            <person name="Liew Y.J."/>
            <person name="Baumgarten S."/>
            <person name="Zoccola D."/>
            <person name="Flot J.-F."/>
            <person name="Tambutte S."/>
            <person name="Allemand D."/>
            <person name="Aranda M."/>
        </authorList>
    </citation>
    <scope>NUCLEOTIDE SEQUENCE [LARGE SCALE GENOMIC DNA]</scope>
</reference>
<comment type="caution">
    <text evidence="1">The sequence shown here is derived from an EMBL/GenBank/DDBJ whole genome shotgun (WGS) entry which is preliminary data.</text>
</comment>
<dbReference type="PANTHER" id="PTHR46670">
    <property type="entry name" value="ENDO/EXONUCLEASE/PHOSPHATASE DOMAIN-CONTAINING PROTEIN"/>
    <property type="match status" value="1"/>
</dbReference>
<protein>
    <recommendedName>
        <fullName evidence="3">RNA-directed DNA polymerase from mobile element jockey</fullName>
    </recommendedName>
</protein>
<keyword evidence="2" id="KW-1185">Reference proteome</keyword>
<evidence type="ECO:0008006" key="3">
    <source>
        <dbReference type="Google" id="ProtNLM"/>
    </source>
</evidence>
<proteinExistence type="predicted"/>
<evidence type="ECO:0000313" key="1">
    <source>
        <dbReference type="EMBL" id="PFX18818.1"/>
    </source>
</evidence>
<gene>
    <name evidence="1" type="ORF">AWC38_SpisGene16788</name>
</gene>
<dbReference type="STRING" id="50429.A0A2B4RR72"/>
<name>A0A2B4RR72_STYPI</name>
<organism evidence="1 2">
    <name type="scientific">Stylophora pistillata</name>
    <name type="common">Smooth cauliflower coral</name>
    <dbReference type="NCBI Taxonomy" id="50429"/>
    <lineage>
        <taxon>Eukaryota</taxon>
        <taxon>Metazoa</taxon>
        <taxon>Cnidaria</taxon>
        <taxon>Anthozoa</taxon>
        <taxon>Hexacorallia</taxon>
        <taxon>Scleractinia</taxon>
        <taxon>Astrocoeniina</taxon>
        <taxon>Pocilloporidae</taxon>
        <taxon>Stylophora</taxon>
    </lineage>
</organism>
<dbReference type="PANTHER" id="PTHR46670:SF3">
    <property type="entry name" value="ENDONUCLEASE_EXONUCLEASE_PHOSPHATASE DOMAIN-CONTAINING PROTEIN"/>
    <property type="match status" value="1"/>
</dbReference>
<sequence>MGLQEHVKRPTHIHGHTLDLLITRQSDVIIAKEPEIERYFSDHAVVLCDLRKLCLPLKSRTLSSGNSKQLTSNSFHLEDIRNSSLGRDPPNTLDELVECYNNTLRSVLDKHAPIRARHLKSQSRPPWFNDEIVKARRERRSAERKWRASRLNSDLAVFKAKRNLALHVMNESRRAYYKQYIDENSSDQGRLFRASKRLSNFHVDRALLPDTDARRLANEMGEYFVHKIAAIRSELDADTSGATSLATSASTCKDWKNALVHPLPKKAGLKPINYNKNFRPTSEADAVIAIENWMRDDKLMLNDNKTEFLIIGTERQLSKVSVDKIKIGQAEVSPISSVRNLGTWFDSHLDMSTHVTKACACAFYYLYNIQHIRKYLSRESTEKPVHAFITCRLDYCNGLLYGAPECQIKKLQRVMNANAR</sequence>
<dbReference type="Proteomes" id="UP000225706">
    <property type="component" value="Unassembled WGS sequence"/>
</dbReference>
<evidence type="ECO:0000313" key="2">
    <source>
        <dbReference type="Proteomes" id="UP000225706"/>
    </source>
</evidence>
<accession>A0A2B4RR72</accession>
<dbReference type="EMBL" id="LSMT01000391">
    <property type="protein sequence ID" value="PFX18818.1"/>
    <property type="molecule type" value="Genomic_DNA"/>
</dbReference>
<dbReference type="AlphaFoldDB" id="A0A2B4RR72"/>